<protein>
    <submittedName>
        <fullName evidence="3">Peptidase M23B</fullName>
    </submittedName>
</protein>
<name>Q213S8_RHOPB</name>
<feature type="domain" description="M23ase beta-sheet core" evidence="2">
    <location>
        <begin position="423"/>
        <end position="508"/>
    </location>
</feature>
<dbReference type="Gene3D" id="2.70.70.10">
    <property type="entry name" value="Glucose Permease (Domain IIA)"/>
    <property type="match status" value="1"/>
</dbReference>
<accession>Q213S8</accession>
<dbReference type="eggNOG" id="COG0739">
    <property type="taxonomic scope" value="Bacteria"/>
</dbReference>
<proteinExistence type="predicted"/>
<dbReference type="RefSeq" id="WP_011473254.1">
    <property type="nucleotide sequence ID" value="NC_007925.1"/>
</dbReference>
<dbReference type="InterPro" id="IPR011055">
    <property type="entry name" value="Dup_hybrid_motif"/>
</dbReference>
<reference evidence="3" key="1">
    <citation type="submission" date="2006-03" db="EMBL/GenBank/DDBJ databases">
        <title>Complete sequence of Rhodopseudomonas palustris BisB18.</title>
        <authorList>
            <consortium name="US DOE Joint Genome Institute"/>
            <person name="Copeland A."/>
            <person name="Lucas S."/>
            <person name="Lapidus A."/>
            <person name="Barry K."/>
            <person name="Detter J.C."/>
            <person name="Glavina del Rio T."/>
            <person name="Hammon N."/>
            <person name="Israni S."/>
            <person name="Dalin E."/>
            <person name="Tice H."/>
            <person name="Pitluck S."/>
            <person name="Chain P."/>
            <person name="Malfatti S."/>
            <person name="Shin M."/>
            <person name="Vergez L."/>
            <person name="Schmutz J."/>
            <person name="Larimer F."/>
            <person name="Land M."/>
            <person name="Hauser L."/>
            <person name="Pelletier D.A."/>
            <person name="Kyrpides N."/>
            <person name="Anderson I."/>
            <person name="Oda Y."/>
            <person name="Harwood C.S."/>
            <person name="Richardson P."/>
        </authorList>
    </citation>
    <scope>NUCLEOTIDE SEQUENCE [LARGE SCALE GENOMIC DNA]</scope>
    <source>
        <strain evidence="3">BisB18</strain>
    </source>
</reference>
<dbReference type="Pfam" id="PF01551">
    <property type="entry name" value="Peptidase_M23"/>
    <property type="match status" value="1"/>
</dbReference>
<dbReference type="KEGG" id="rpc:RPC_2810"/>
<evidence type="ECO:0000259" key="2">
    <source>
        <dbReference type="Pfam" id="PF01551"/>
    </source>
</evidence>
<dbReference type="SUPFAM" id="SSF51261">
    <property type="entry name" value="Duplicated hybrid motif"/>
    <property type="match status" value="1"/>
</dbReference>
<evidence type="ECO:0000313" key="3">
    <source>
        <dbReference type="EMBL" id="ABD88358.1"/>
    </source>
</evidence>
<dbReference type="InterPro" id="IPR016047">
    <property type="entry name" value="M23ase_b-sheet_dom"/>
</dbReference>
<evidence type="ECO:0000256" key="1">
    <source>
        <dbReference type="SAM" id="MobiDB-lite"/>
    </source>
</evidence>
<dbReference type="AlphaFoldDB" id="Q213S8"/>
<dbReference type="STRING" id="316056.RPC_2810"/>
<dbReference type="HOGENOM" id="CLU_504046_0_0_5"/>
<sequence>MPLTVLGQICDRAVKLIGVAWLTLGLVATASPADEFRTVAVSAMRVDWRAAVEQLKAEIGAQPAIGAAFSFTQQRRFRSSDPRAWPALLQLNAATSRLFPGIARSPIPVLLPFDTAALLADRESGAPERLSAAHYQSGFRAAELVEAGAAGYDAVFVLPPGAGDDLPARLFAKPVEVQITGSLLTYDINDPQAGKGEPVKALAALYPDLRRTIREGHVRYAFTRFGVPYVVSIQCLDASPRAKRLGCREASPIAERFLKALRIVGGRPSRPRNYLPSQLAERPATPSPEFSYRPSGEIIEGSGYRGQPGHPDHTVYSQIRFPLERAPAYANSQSFLNWGDCFHRGRVPPPSGKGASYRCKGSTKSLVFDEAAGENYAYPWQDNFCEARDFGVGQCASGFGHQGQDIRPSACDQRNAGAERCEPNKYKVLAVRDGVLLRQPKQQAATLLVNTGHEHVRFRYMHMSPPHMDQDGVRSGRRVDEGEPIGLVSNYQDHAGGTTAHLHFDVQVFTREGWLWVNPYVTLISAYERLLGQRGREIAPTPAVPASARTVPQDPVDPEAPQEGVGD</sequence>
<feature type="region of interest" description="Disordered" evidence="1">
    <location>
        <begin position="541"/>
        <end position="567"/>
    </location>
</feature>
<gene>
    <name evidence="3" type="ordered locus">RPC_2810</name>
</gene>
<organism evidence="3">
    <name type="scientific">Rhodopseudomonas palustris (strain BisB18)</name>
    <dbReference type="NCBI Taxonomy" id="316056"/>
    <lineage>
        <taxon>Bacteria</taxon>
        <taxon>Pseudomonadati</taxon>
        <taxon>Pseudomonadota</taxon>
        <taxon>Alphaproteobacteria</taxon>
        <taxon>Hyphomicrobiales</taxon>
        <taxon>Nitrobacteraceae</taxon>
        <taxon>Rhodopseudomonas</taxon>
    </lineage>
</organism>
<dbReference type="EMBL" id="CP000301">
    <property type="protein sequence ID" value="ABD88358.1"/>
    <property type="molecule type" value="Genomic_DNA"/>
</dbReference>